<dbReference type="CDD" id="cd00769">
    <property type="entry name" value="PheRS_beta_core"/>
    <property type="match status" value="1"/>
</dbReference>
<dbReference type="FunFam" id="3.30.56.10:FF:000004">
    <property type="entry name" value="Phenylalanyl-tRNA synthetase, beta subunit"/>
    <property type="match status" value="1"/>
</dbReference>
<dbReference type="GO" id="GO:0009328">
    <property type="term" value="C:phenylalanine-tRNA ligase complex"/>
    <property type="evidence" value="ECO:0007669"/>
    <property type="project" value="TreeGrafter"/>
</dbReference>
<dbReference type="STRING" id="1314790.A0A1Y1WW53"/>
<keyword evidence="18" id="KW-1185">Reference proteome</keyword>
<dbReference type="InterPro" id="IPR040659">
    <property type="entry name" value="PhetRS_B1"/>
</dbReference>
<dbReference type="FunFam" id="3.30.930.10:FF:000059">
    <property type="entry name" value="phenylalanine--tRNA ligase beta subunit"/>
    <property type="match status" value="1"/>
</dbReference>
<evidence type="ECO:0000256" key="3">
    <source>
        <dbReference type="ARBA" id="ARBA00007438"/>
    </source>
</evidence>
<gene>
    <name evidence="17" type="ORF">K493DRAFT_321328</name>
</gene>
<comment type="similarity">
    <text evidence="3">Belongs to the phenylalanyl-tRNA synthetase beta subunit family. Type 2 subfamily.</text>
</comment>
<dbReference type="InterPro" id="IPR045060">
    <property type="entry name" value="Phe-tRNA-ligase_IIc_bsu"/>
</dbReference>
<name>A0A1Y1WW53_9FUNG</name>
<dbReference type="OrthoDB" id="1698572at2759"/>
<evidence type="ECO:0000256" key="10">
    <source>
        <dbReference type="ARBA" id="ARBA00022840"/>
    </source>
</evidence>
<evidence type="ECO:0000256" key="15">
    <source>
        <dbReference type="ARBA" id="ARBA00049255"/>
    </source>
</evidence>
<evidence type="ECO:0000256" key="11">
    <source>
        <dbReference type="ARBA" id="ARBA00022842"/>
    </source>
</evidence>
<dbReference type="Pfam" id="PF17759">
    <property type="entry name" value="tRNA_synthFbeta"/>
    <property type="match status" value="1"/>
</dbReference>
<dbReference type="InterPro" id="IPR020825">
    <property type="entry name" value="Phe-tRNA_synthase-like_B3/B4"/>
</dbReference>
<proteinExistence type="inferred from homology"/>
<dbReference type="FunCoup" id="A0A1Y1WW53">
    <property type="interactions" value="1126"/>
</dbReference>
<evidence type="ECO:0000259" key="16">
    <source>
        <dbReference type="PROSITE" id="PS51483"/>
    </source>
</evidence>
<evidence type="ECO:0000256" key="6">
    <source>
        <dbReference type="ARBA" id="ARBA00022490"/>
    </source>
</evidence>
<organism evidence="17 18">
    <name type="scientific">Basidiobolus meristosporus CBS 931.73</name>
    <dbReference type="NCBI Taxonomy" id="1314790"/>
    <lineage>
        <taxon>Eukaryota</taxon>
        <taxon>Fungi</taxon>
        <taxon>Fungi incertae sedis</taxon>
        <taxon>Zoopagomycota</taxon>
        <taxon>Entomophthoromycotina</taxon>
        <taxon>Basidiobolomycetes</taxon>
        <taxon>Basidiobolales</taxon>
        <taxon>Basidiobolaceae</taxon>
        <taxon>Basidiobolus</taxon>
    </lineage>
</organism>
<keyword evidence="7" id="KW-0436">Ligase</keyword>
<dbReference type="GO" id="GO:0005524">
    <property type="term" value="F:ATP binding"/>
    <property type="evidence" value="ECO:0007669"/>
    <property type="project" value="UniProtKB-KW"/>
</dbReference>
<evidence type="ECO:0000256" key="9">
    <source>
        <dbReference type="ARBA" id="ARBA00022741"/>
    </source>
</evidence>
<protein>
    <recommendedName>
        <fullName evidence="5">phenylalanine--tRNA ligase</fullName>
        <ecNumber evidence="5">6.1.1.20</ecNumber>
    </recommendedName>
    <alternativeName>
        <fullName evidence="14">Phenylalanyl-tRNA synthetase beta subunit</fullName>
    </alternativeName>
</protein>
<keyword evidence="8" id="KW-0479">Metal-binding</keyword>
<dbReference type="InterPro" id="IPR041616">
    <property type="entry name" value="PheRS_beta_core"/>
</dbReference>
<dbReference type="GO" id="GO:0003723">
    <property type="term" value="F:RNA binding"/>
    <property type="evidence" value="ECO:0007669"/>
    <property type="project" value="InterPro"/>
</dbReference>
<dbReference type="InterPro" id="IPR005146">
    <property type="entry name" value="B3/B4_tRNA-bd"/>
</dbReference>
<reference evidence="17 18" key="1">
    <citation type="submission" date="2016-07" db="EMBL/GenBank/DDBJ databases">
        <title>Pervasive Adenine N6-methylation of Active Genes in Fungi.</title>
        <authorList>
            <consortium name="DOE Joint Genome Institute"/>
            <person name="Mondo S.J."/>
            <person name="Dannebaum R.O."/>
            <person name="Kuo R.C."/>
            <person name="Labutti K."/>
            <person name="Haridas S."/>
            <person name="Kuo A."/>
            <person name="Salamov A."/>
            <person name="Ahrendt S.R."/>
            <person name="Lipzen A."/>
            <person name="Sullivan W."/>
            <person name="Andreopoulos W.B."/>
            <person name="Clum A."/>
            <person name="Lindquist E."/>
            <person name="Daum C."/>
            <person name="Ramamoorthy G.K."/>
            <person name="Gryganskyi A."/>
            <person name="Culley D."/>
            <person name="Magnuson J.K."/>
            <person name="James T.Y."/>
            <person name="O'Malley M.A."/>
            <person name="Stajich J.E."/>
            <person name="Spatafora J.W."/>
            <person name="Visel A."/>
            <person name="Grigoriev I.V."/>
        </authorList>
    </citation>
    <scope>NUCLEOTIDE SEQUENCE [LARGE SCALE GENOMIC DNA]</scope>
    <source>
        <strain evidence="17 18">CBS 931.73</strain>
    </source>
</reference>
<comment type="cofactor">
    <cofactor evidence="1">
        <name>Mg(2+)</name>
        <dbReference type="ChEBI" id="CHEBI:18420"/>
    </cofactor>
</comment>
<evidence type="ECO:0000256" key="2">
    <source>
        <dbReference type="ARBA" id="ARBA00004496"/>
    </source>
</evidence>
<keyword evidence="12" id="KW-0648">Protein biosynthesis</keyword>
<dbReference type="GO" id="GO:0006432">
    <property type="term" value="P:phenylalanyl-tRNA aminoacylation"/>
    <property type="evidence" value="ECO:0007669"/>
    <property type="project" value="InterPro"/>
</dbReference>
<dbReference type="SUPFAM" id="SSF55681">
    <property type="entry name" value="Class II aaRS and biotin synthetases"/>
    <property type="match status" value="1"/>
</dbReference>
<dbReference type="Proteomes" id="UP000193498">
    <property type="component" value="Unassembled WGS sequence"/>
</dbReference>
<evidence type="ECO:0000256" key="13">
    <source>
        <dbReference type="ARBA" id="ARBA00023146"/>
    </source>
</evidence>
<dbReference type="AlphaFoldDB" id="A0A1Y1WW53"/>
<dbReference type="Pfam" id="PF03483">
    <property type="entry name" value="B3_4"/>
    <property type="match status" value="1"/>
</dbReference>
<dbReference type="Pfam" id="PF18262">
    <property type="entry name" value="PhetRS_B1"/>
    <property type="match status" value="1"/>
</dbReference>
<keyword evidence="9" id="KW-0547">Nucleotide-binding</keyword>
<evidence type="ECO:0000256" key="1">
    <source>
        <dbReference type="ARBA" id="ARBA00001946"/>
    </source>
</evidence>
<keyword evidence="10" id="KW-0067">ATP-binding</keyword>
<dbReference type="SUPFAM" id="SSF46955">
    <property type="entry name" value="Putative DNA-binding domain"/>
    <property type="match status" value="2"/>
</dbReference>
<dbReference type="PROSITE" id="PS51483">
    <property type="entry name" value="B5"/>
    <property type="match status" value="1"/>
</dbReference>
<evidence type="ECO:0000256" key="4">
    <source>
        <dbReference type="ARBA" id="ARBA00011209"/>
    </source>
</evidence>
<dbReference type="Gene3D" id="3.50.40.10">
    <property type="entry name" value="Phenylalanyl-trna Synthetase, Chain B, domain 3"/>
    <property type="match status" value="1"/>
</dbReference>
<dbReference type="PANTHER" id="PTHR10947">
    <property type="entry name" value="PHENYLALANYL-TRNA SYNTHETASE BETA CHAIN AND LEUCINE-RICH REPEAT-CONTAINING PROTEIN 47"/>
    <property type="match status" value="1"/>
</dbReference>
<dbReference type="SMART" id="SM00874">
    <property type="entry name" value="B5"/>
    <property type="match status" value="1"/>
</dbReference>
<dbReference type="Gene3D" id="3.30.930.10">
    <property type="entry name" value="Bira Bifunctional Protein, Domain 2"/>
    <property type="match status" value="1"/>
</dbReference>
<dbReference type="InParanoid" id="A0A1Y1WW53"/>
<dbReference type="InterPro" id="IPR005147">
    <property type="entry name" value="tRNA_synthase_B5-dom"/>
</dbReference>
<dbReference type="InterPro" id="IPR045864">
    <property type="entry name" value="aa-tRNA-synth_II/BPL/LPL"/>
</dbReference>
<dbReference type="EMBL" id="MCFE01000858">
    <property type="protein sequence ID" value="ORX77789.1"/>
    <property type="molecule type" value="Genomic_DNA"/>
</dbReference>
<feature type="domain" description="B5" evidence="16">
    <location>
        <begin position="306"/>
        <end position="384"/>
    </location>
</feature>
<keyword evidence="6" id="KW-0963">Cytoplasm</keyword>
<evidence type="ECO:0000313" key="17">
    <source>
        <dbReference type="EMBL" id="ORX77789.1"/>
    </source>
</evidence>
<dbReference type="NCBIfam" id="TIGR00471">
    <property type="entry name" value="pheT_arch"/>
    <property type="match status" value="1"/>
</dbReference>
<comment type="subunit">
    <text evidence="4">Tetramer of two alpha and two beta subunits.</text>
</comment>
<evidence type="ECO:0000256" key="8">
    <source>
        <dbReference type="ARBA" id="ARBA00022723"/>
    </source>
</evidence>
<dbReference type="PANTHER" id="PTHR10947:SF0">
    <property type="entry name" value="PHENYLALANINE--TRNA LIGASE BETA SUBUNIT"/>
    <property type="match status" value="1"/>
</dbReference>
<dbReference type="SMART" id="SM00873">
    <property type="entry name" value="B3_4"/>
    <property type="match status" value="1"/>
</dbReference>
<comment type="catalytic activity">
    <reaction evidence="15">
        <text>tRNA(Phe) + L-phenylalanine + ATP = L-phenylalanyl-tRNA(Phe) + AMP + diphosphate + H(+)</text>
        <dbReference type="Rhea" id="RHEA:19413"/>
        <dbReference type="Rhea" id="RHEA-COMP:9668"/>
        <dbReference type="Rhea" id="RHEA-COMP:9699"/>
        <dbReference type="ChEBI" id="CHEBI:15378"/>
        <dbReference type="ChEBI" id="CHEBI:30616"/>
        <dbReference type="ChEBI" id="CHEBI:33019"/>
        <dbReference type="ChEBI" id="CHEBI:58095"/>
        <dbReference type="ChEBI" id="CHEBI:78442"/>
        <dbReference type="ChEBI" id="CHEBI:78531"/>
        <dbReference type="ChEBI" id="CHEBI:456215"/>
        <dbReference type="EC" id="6.1.1.20"/>
    </reaction>
</comment>
<sequence length="602" mass="67793">MPTVNVDKEIFYEILGTKYCEYSTDEFRELCFDFGIELEEDTSEAEIAAKMGNSKETGELSERPLLKIDIPANRYDLLCTEGLSRALLIFQNKIKPPTYKVVPPKDGKLQQLLVRPETAQIRPYVVGAILRNMTFTQENYNNFIDLQDKLHNNICRKRTLVAIGTHDLDTVEGPFTYEALQPKEIQFTPLNQTQSMDGEQLMAFYEKDKHLSKFVPIIKDSPVYPVIYDSKRTVLSLPPIINGDHSKIKLTTKNVFIECTATDLTKAKIVLNTMVTMFSQYCGDKWSIEPVEVVYPDGKTYTYPDLSSRTVKTDADYINSMVGINLSPEEVAEHLNRMSLNASVTDKETKEISVEIPPTRSDILHPCDIMEDVAIAYGFNNIPKTFPKTTTIGSALPVNKLSDLIRREFALAGFSEVLPLILCSHDENFAYLNKKDDGNTAVKLANPKTVEYQVVRNALLTGILKTVCSNKKQPLPIKIFEVSDVVFKDETQERRARNERHACALYCNKTDNFEVIHGLLNRIMQMLNVNLVSASSKSTGYYIAESENPTFFPGRSADIFYRPAGGEASVIGAFGVLHPEVLGNFEIPFPCSALEFSVEPFL</sequence>
<dbReference type="SUPFAM" id="SSF56037">
    <property type="entry name" value="PheT/TilS domain"/>
    <property type="match status" value="1"/>
</dbReference>
<dbReference type="InterPro" id="IPR009061">
    <property type="entry name" value="DNA-bd_dom_put_sf"/>
</dbReference>
<evidence type="ECO:0000313" key="18">
    <source>
        <dbReference type="Proteomes" id="UP000193498"/>
    </source>
</evidence>
<accession>A0A1Y1WW53</accession>
<dbReference type="Pfam" id="PF03484">
    <property type="entry name" value="B5"/>
    <property type="match status" value="1"/>
</dbReference>
<evidence type="ECO:0000256" key="14">
    <source>
        <dbReference type="ARBA" id="ARBA00033189"/>
    </source>
</evidence>
<dbReference type="FunFam" id="3.50.40.10:FF:000002">
    <property type="entry name" value="phenylalanine--tRNA ligase beta subunit"/>
    <property type="match status" value="1"/>
</dbReference>
<dbReference type="GO" id="GO:0004826">
    <property type="term" value="F:phenylalanine-tRNA ligase activity"/>
    <property type="evidence" value="ECO:0007669"/>
    <property type="project" value="UniProtKB-EC"/>
</dbReference>
<evidence type="ECO:0000256" key="12">
    <source>
        <dbReference type="ARBA" id="ARBA00022917"/>
    </source>
</evidence>
<evidence type="ECO:0000256" key="5">
    <source>
        <dbReference type="ARBA" id="ARBA00012814"/>
    </source>
</evidence>
<comment type="subcellular location">
    <subcellularLocation>
        <location evidence="2">Cytoplasm</location>
    </subcellularLocation>
</comment>
<keyword evidence="13 17" id="KW-0030">Aminoacyl-tRNA synthetase</keyword>
<dbReference type="Gene3D" id="3.30.56.10">
    <property type="match status" value="2"/>
</dbReference>
<dbReference type="EC" id="6.1.1.20" evidence="5"/>
<evidence type="ECO:0000256" key="7">
    <source>
        <dbReference type="ARBA" id="ARBA00022598"/>
    </source>
</evidence>
<comment type="caution">
    <text evidence="17">The sequence shown here is derived from an EMBL/GenBank/DDBJ whole genome shotgun (WGS) entry which is preliminary data.</text>
</comment>
<dbReference type="GO" id="GO:0000287">
    <property type="term" value="F:magnesium ion binding"/>
    <property type="evidence" value="ECO:0007669"/>
    <property type="project" value="InterPro"/>
</dbReference>
<keyword evidence="11" id="KW-0460">Magnesium</keyword>
<dbReference type="InterPro" id="IPR004531">
    <property type="entry name" value="Phe-tRNA-synth_IIc_bsu_arc_euk"/>
</dbReference>